<feature type="non-terminal residue" evidence="1">
    <location>
        <position position="1"/>
    </location>
</feature>
<name>A0A0F9H6M9_9ZZZZ</name>
<comment type="caution">
    <text evidence="1">The sequence shown here is derived from an EMBL/GenBank/DDBJ whole genome shotgun (WGS) entry which is preliminary data.</text>
</comment>
<organism evidence="1">
    <name type="scientific">marine sediment metagenome</name>
    <dbReference type="NCBI Taxonomy" id="412755"/>
    <lineage>
        <taxon>unclassified sequences</taxon>
        <taxon>metagenomes</taxon>
        <taxon>ecological metagenomes</taxon>
    </lineage>
</organism>
<reference evidence="1" key="1">
    <citation type="journal article" date="2015" name="Nature">
        <title>Complex archaea that bridge the gap between prokaryotes and eukaryotes.</title>
        <authorList>
            <person name="Spang A."/>
            <person name="Saw J.H."/>
            <person name="Jorgensen S.L."/>
            <person name="Zaremba-Niedzwiedzka K."/>
            <person name="Martijn J."/>
            <person name="Lind A.E."/>
            <person name="van Eijk R."/>
            <person name="Schleper C."/>
            <person name="Guy L."/>
            <person name="Ettema T.J."/>
        </authorList>
    </citation>
    <scope>NUCLEOTIDE SEQUENCE</scope>
</reference>
<dbReference type="EMBL" id="LAZR01015924">
    <property type="protein sequence ID" value="KKM06739.1"/>
    <property type="molecule type" value="Genomic_DNA"/>
</dbReference>
<evidence type="ECO:0000313" key="1">
    <source>
        <dbReference type="EMBL" id="KKM06739.1"/>
    </source>
</evidence>
<gene>
    <name evidence="1" type="ORF">LCGC14_1740950</name>
</gene>
<protein>
    <submittedName>
        <fullName evidence="1">Uncharacterized protein</fullName>
    </submittedName>
</protein>
<accession>A0A0F9H6M9</accession>
<dbReference type="AlphaFoldDB" id="A0A0F9H6M9"/>
<sequence>LTLMVIDEEYLMKKLQFSINHDRVSFETCKTKKVFKMLPISNDTLFNWMKILYKPKDWISIRRLSDKRKR</sequence>
<proteinExistence type="predicted"/>